<dbReference type="AlphaFoldDB" id="A0A150XH50"/>
<keyword evidence="11" id="KW-1185">Reference proteome</keyword>
<name>A0A150XH50_9BACT</name>
<evidence type="ECO:0000256" key="1">
    <source>
        <dbReference type="ARBA" id="ARBA00004651"/>
    </source>
</evidence>
<feature type="transmembrane region" description="Helical" evidence="7">
    <location>
        <begin position="140"/>
        <end position="162"/>
    </location>
</feature>
<keyword evidence="3" id="KW-1003">Cell membrane</keyword>
<feature type="transmembrane region" description="Helical" evidence="7">
    <location>
        <begin position="210"/>
        <end position="231"/>
    </location>
</feature>
<proteinExistence type="inferred from homology"/>
<dbReference type="PANTHER" id="PTHR30221:SF18">
    <property type="entry name" value="SLL0590 PROTEIN"/>
    <property type="match status" value="1"/>
</dbReference>
<gene>
    <name evidence="10" type="ORF">AWW68_04545</name>
</gene>
<dbReference type="InterPro" id="IPR045275">
    <property type="entry name" value="MscS_archaea/bacteria_type"/>
</dbReference>
<dbReference type="SUPFAM" id="SSF50182">
    <property type="entry name" value="Sm-like ribonucleoproteins"/>
    <property type="match status" value="1"/>
</dbReference>
<dbReference type="SUPFAM" id="SSF82689">
    <property type="entry name" value="Mechanosensitive channel protein MscS (YggB), C-terminal domain"/>
    <property type="match status" value="1"/>
</dbReference>
<feature type="transmembrane region" description="Helical" evidence="7">
    <location>
        <begin position="251"/>
        <end position="274"/>
    </location>
</feature>
<comment type="subcellular location">
    <subcellularLocation>
        <location evidence="1">Cell membrane</location>
        <topology evidence="1">Multi-pass membrane protein</topology>
    </subcellularLocation>
</comment>
<dbReference type="InterPro" id="IPR049278">
    <property type="entry name" value="MS_channel_C"/>
</dbReference>
<dbReference type="Gene3D" id="2.30.30.60">
    <property type="match status" value="1"/>
</dbReference>
<evidence type="ECO:0000256" key="4">
    <source>
        <dbReference type="ARBA" id="ARBA00022692"/>
    </source>
</evidence>
<evidence type="ECO:0000313" key="11">
    <source>
        <dbReference type="Proteomes" id="UP000075606"/>
    </source>
</evidence>
<feature type="domain" description="Mechanosensitive ion channel MscS C-terminal" evidence="9">
    <location>
        <begin position="425"/>
        <end position="506"/>
    </location>
</feature>
<dbReference type="GO" id="GO:0005886">
    <property type="term" value="C:plasma membrane"/>
    <property type="evidence" value="ECO:0007669"/>
    <property type="project" value="UniProtKB-SubCell"/>
</dbReference>
<dbReference type="Pfam" id="PF00924">
    <property type="entry name" value="MS_channel_2nd"/>
    <property type="match status" value="1"/>
</dbReference>
<organism evidence="10 11">
    <name type="scientific">Roseivirga spongicola</name>
    <dbReference type="NCBI Taxonomy" id="333140"/>
    <lineage>
        <taxon>Bacteria</taxon>
        <taxon>Pseudomonadati</taxon>
        <taxon>Bacteroidota</taxon>
        <taxon>Cytophagia</taxon>
        <taxon>Cytophagales</taxon>
        <taxon>Roseivirgaceae</taxon>
        <taxon>Roseivirga</taxon>
    </lineage>
</organism>
<evidence type="ECO:0000256" key="2">
    <source>
        <dbReference type="ARBA" id="ARBA00008017"/>
    </source>
</evidence>
<dbReference type="InterPro" id="IPR010920">
    <property type="entry name" value="LSM_dom_sf"/>
</dbReference>
<accession>A0A150XH50</accession>
<evidence type="ECO:0000256" key="6">
    <source>
        <dbReference type="ARBA" id="ARBA00023136"/>
    </source>
</evidence>
<dbReference type="STRING" id="333140.AWW68_04545"/>
<feature type="transmembrane region" description="Helical" evidence="7">
    <location>
        <begin position="305"/>
        <end position="322"/>
    </location>
</feature>
<keyword evidence="4 7" id="KW-0812">Transmembrane</keyword>
<evidence type="ECO:0000256" key="7">
    <source>
        <dbReference type="SAM" id="Phobius"/>
    </source>
</evidence>
<comment type="caution">
    <text evidence="10">The sequence shown here is derived from an EMBL/GenBank/DDBJ whole genome shotgun (WGS) entry which is preliminary data.</text>
</comment>
<comment type="similarity">
    <text evidence="2">Belongs to the MscS (TC 1.A.23) family.</text>
</comment>
<protein>
    <recommendedName>
        <fullName evidence="12">Transmembrane ion channel</fullName>
    </recommendedName>
</protein>
<dbReference type="Pfam" id="PF21082">
    <property type="entry name" value="MS_channel_3rd"/>
    <property type="match status" value="1"/>
</dbReference>
<evidence type="ECO:0000256" key="5">
    <source>
        <dbReference type="ARBA" id="ARBA00022989"/>
    </source>
</evidence>
<feature type="transmembrane region" description="Helical" evidence="7">
    <location>
        <begin position="334"/>
        <end position="361"/>
    </location>
</feature>
<dbReference type="InterPro" id="IPR006685">
    <property type="entry name" value="MscS_channel_2nd"/>
</dbReference>
<dbReference type="RefSeq" id="WP_068217067.1">
    <property type="nucleotide sequence ID" value="NZ_LRPC01000001.1"/>
</dbReference>
<dbReference type="OrthoDB" id="9809206at2"/>
<keyword evidence="5 7" id="KW-1133">Transmembrane helix</keyword>
<dbReference type="PANTHER" id="PTHR30221">
    <property type="entry name" value="SMALL-CONDUCTANCE MECHANOSENSITIVE CHANNEL"/>
    <property type="match status" value="1"/>
</dbReference>
<dbReference type="Proteomes" id="UP000075606">
    <property type="component" value="Unassembled WGS sequence"/>
</dbReference>
<evidence type="ECO:0008006" key="12">
    <source>
        <dbReference type="Google" id="ProtNLM"/>
    </source>
</evidence>
<evidence type="ECO:0000259" key="9">
    <source>
        <dbReference type="Pfam" id="PF21082"/>
    </source>
</evidence>
<dbReference type="Gene3D" id="3.30.70.100">
    <property type="match status" value="1"/>
</dbReference>
<dbReference type="InterPro" id="IPR023408">
    <property type="entry name" value="MscS_beta-dom_sf"/>
</dbReference>
<evidence type="ECO:0000313" key="10">
    <source>
        <dbReference type="EMBL" id="KYG78042.1"/>
    </source>
</evidence>
<feature type="domain" description="Mechanosensitive ion channel MscS" evidence="8">
    <location>
        <begin position="348"/>
        <end position="413"/>
    </location>
</feature>
<dbReference type="GO" id="GO:0008381">
    <property type="term" value="F:mechanosensitive monoatomic ion channel activity"/>
    <property type="evidence" value="ECO:0007669"/>
    <property type="project" value="InterPro"/>
</dbReference>
<dbReference type="InterPro" id="IPR011066">
    <property type="entry name" value="MscS_channel_C_sf"/>
</dbReference>
<evidence type="ECO:0000256" key="3">
    <source>
        <dbReference type="ARBA" id="ARBA00022475"/>
    </source>
</evidence>
<sequence>MKALLFAIAILWQSVLSPLSTDSTVVQQEVHLLIEKGGVPVDADSTIFLFNGIGPYSLKQRVQKLRTELENLKSNQQDLREFTVKYEDLVNDIIVQEKIILSINDADAKALGLSRRGATEYYLELIENSLKIEEPAFSNILFVNIAIAILIIVAFIFGLKYYNKLFRLISIKIQAQKGVKFKGFSVKGYELLTQEKQVAIATWGLTIVKYALLLFLIYLLLPAIFGLFPWTRGIAQKLIGYVVHPLTNLGINILNYIPNLLFIVVIVIILRYFLRMLAFFTEEISKGRLVINGFYSEWAKPTFNIVRGIIIALGFVGIWPLLPMSDSKIFQGVSTFFGLLVALGGAGAFSNIIAGLVITYMRSFKIGDRVKIGEVIGDVKEKALLNTKVKTIKNEIITIPNSQMLNSHTINYTTANDEQGLILHTTVTIGYDVPWRQVQELLVNAALATEHVKKKPLPFVLQTSLDDFYVSYQLNARTREIQKMAVIYSELHKNIQDKFNEAGVEIMSPHYGAHRDGNQSTIPQKYLPEDYEVPWFRIKNKE</sequence>
<keyword evidence="6 7" id="KW-0472">Membrane</keyword>
<evidence type="ECO:0000259" key="8">
    <source>
        <dbReference type="Pfam" id="PF00924"/>
    </source>
</evidence>
<dbReference type="EMBL" id="LRPC01000001">
    <property type="protein sequence ID" value="KYG78042.1"/>
    <property type="molecule type" value="Genomic_DNA"/>
</dbReference>
<reference evidence="10 11" key="1">
    <citation type="submission" date="2016-01" db="EMBL/GenBank/DDBJ databases">
        <title>Genome sequencing of Roseivirga spongicola UST030701-084.</title>
        <authorList>
            <person name="Selvaratnam C."/>
            <person name="Thevarajoo S."/>
            <person name="Goh K.M."/>
            <person name="Ee R."/>
            <person name="Chan K.-G."/>
            <person name="Chong C.S."/>
        </authorList>
    </citation>
    <scope>NUCLEOTIDE SEQUENCE [LARGE SCALE GENOMIC DNA]</scope>
    <source>
        <strain evidence="10 11">UST030701-084</strain>
    </source>
</reference>